<organism evidence="6 7">
    <name type="scientific">Rickenella mellea</name>
    <dbReference type="NCBI Taxonomy" id="50990"/>
    <lineage>
        <taxon>Eukaryota</taxon>
        <taxon>Fungi</taxon>
        <taxon>Dikarya</taxon>
        <taxon>Basidiomycota</taxon>
        <taxon>Agaricomycotina</taxon>
        <taxon>Agaricomycetes</taxon>
        <taxon>Hymenochaetales</taxon>
        <taxon>Rickenellaceae</taxon>
        <taxon>Rickenella</taxon>
    </lineage>
</organism>
<gene>
    <name evidence="6" type="ORF">BD410DRAFT_790821</name>
</gene>
<keyword evidence="7" id="KW-1185">Reference proteome</keyword>
<keyword evidence="2 4" id="KW-0378">Hydrolase</keyword>
<dbReference type="PANTHER" id="PTHR22925:SF39">
    <property type="entry name" value="PUTATIVE (AFU_ORTHOLOGUE AFUA_5G14190)-RELATED"/>
    <property type="match status" value="1"/>
</dbReference>
<sequence length="449" mass="48693">MLPLFSLFFSLSLSVLCTAQKLIVPGTVPLDTAGNAVTAHGGGIVHVNNTFYWVGSAVGCCDDTLIYSSPDLVTWTNHGVMYSNGVSRPKLVFSQTTGKWQILGQVGRQLDIASSTNILGPYTQAVTPFSPFGVNFTDFGLFEDDDGQAYTIYSADHNNLVISQLSADRLSYTKVMHQFNGNGLEGPAIFKDGNTYFAMGSHKTAYLLNNNVIYSAQNLTGPWSVQSYIAPFGTRTWNTQSGFFLTVKGLLKTTHIYMGDRWQLQAIQNSTYVWLPLTVDAVTKGVQATWQDAYSIDVKTGLVLPALGTKYEAERGIMTPGAAAYVATCPTCSGNKIVTNISANGSLTINNIVGRGQPQWVSFHYINTDGLFGDLELTDPVYASLTIQRNTTVSLNGATPLFLPQMDSNAGIVMSVPLQLNLTRGRANSITYSALDHQVAGDLDYIVVY</sequence>
<dbReference type="GO" id="GO:0005975">
    <property type="term" value="P:carbohydrate metabolic process"/>
    <property type="evidence" value="ECO:0007669"/>
    <property type="project" value="InterPro"/>
</dbReference>
<dbReference type="InterPro" id="IPR006710">
    <property type="entry name" value="Glyco_hydro_43"/>
</dbReference>
<dbReference type="Proteomes" id="UP000294933">
    <property type="component" value="Unassembled WGS sequence"/>
</dbReference>
<evidence type="ECO:0000313" key="6">
    <source>
        <dbReference type="EMBL" id="TDL20590.1"/>
    </source>
</evidence>
<dbReference type="InterPro" id="IPR023296">
    <property type="entry name" value="Glyco_hydro_beta-prop_sf"/>
</dbReference>
<dbReference type="GO" id="GO:0004553">
    <property type="term" value="F:hydrolase activity, hydrolyzing O-glycosyl compounds"/>
    <property type="evidence" value="ECO:0007669"/>
    <property type="project" value="InterPro"/>
</dbReference>
<dbReference type="EMBL" id="ML170187">
    <property type="protein sequence ID" value="TDL20590.1"/>
    <property type="molecule type" value="Genomic_DNA"/>
</dbReference>
<reference evidence="6 7" key="1">
    <citation type="submission" date="2018-06" db="EMBL/GenBank/DDBJ databases">
        <title>A transcriptomic atlas of mushroom development highlights an independent origin of complex multicellularity.</title>
        <authorList>
            <consortium name="DOE Joint Genome Institute"/>
            <person name="Krizsan K."/>
            <person name="Almasi E."/>
            <person name="Merenyi Z."/>
            <person name="Sahu N."/>
            <person name="Viragh M."/>
            <person name="Koszo T."/>
            <person name="Mondo S."/>
            <person name="Kiss B."/>
            <person name="Balint B."/>
            <person name="Kues U."/>
            <person name="Barry K."/>
            <person name="Hegedus J.C."/>
            <person name="Henrissat B."/>
            <person name="Johnson J."/>
            <person name="Lipzen A."/>
            <person name="Ohm R."/>
            <person name="Nagy I."/>
            <person name="Pangilinan J."/>
            <person name="Yan J."/>
            <person name="Xiong Y."/>
            <person name="Grigoriev I.V."/>
            <person name="Hibbett D.S."/>
            <person name="Nagy L.G."/>
        </authorList>
    </citation>
    <scope>NUCLEOTIDE SEQUENCE [LARGE SCALE GENOMIC DNA]</scope>
    <source>
        <strain evidence="6 7">SZMC22713</strain>
    </source>
</reference>
<evidence type="ECO:0000256" key="3">
    <source>
        <dbReference type="ARBA" id="ARBA00023295"/>
    </source>
</evidence>
<evidence type="ECO:0000256" key="1">
    <source>
        <dbReference type="ARBA" id="ARBA00009865"/>
    </source>
</evidence>
<dbReference type="SUPFAM" id="SSF75005">
    <property type="entry name" value="Arabinanase/levansucrase/invertase"/>
    <property type="match status" value="1"/>
</dbReference>
<dbReference type="STRING" id="50990.A0A4Y7Q1C0"/>
<keyword evidence="5" id="KW-0732">Signal</keyword>
<evidence type="ECO:0000256" key="4">
    <source>
        <dbReference type="RuleBase" id="RU361187"/>
    </source>
</evidence>
<protein>
    <submittedName>
        <fullName evidence="6">Arabinanase/levansucrase/invertase</fullName>
    </submittedName>
</protein>
<comment type="similarity">
    <text evidence="1 4">Belongs to the glycosyl hydrolase 43 family.</text>
</comment>
<proteinExistence type="inferred from homology"/>
<dbReference type="Gene3D" id="2.115.10.20">
    <property type="entry name" value="Glycosyl hydrolase domain, family 43"/>
    <property type="match status" value="1"/>
</dbReference>
<keyword evidence="3 4" id="KW-0326">Glycosidase</keyword>
<dbReference type="VEuPathDB" id="FungiDB:BD410DRAFT_790821"/>
<dbReference type="AlphaFoldDB" id="A0A4Y7Q1C0"/>
<evidence type="ECO:0000313" key="7">
    <source>
        <dbReference type="Proteomes" id="UP000294933"/>
    </source>
</evidence>
<dbReference type="PANTHER" id="PTHR22925">
    <property type="entry name" value="GLYCOSYL HYDROLASE 43 FAMILY MEMBER"/>
    <property type="match status" value="1"/>
</dbReference>
<dbReference type="OrthoDB" id="5211809at2759"/>
<evidence type="ECO:0000256" key="5">
    <source>
        <dbReference type="SAM" id="SignalP"/>
    </source>
</evidence>
<dbReference type="Gene3D" id="2.60.120.260">
    <property type="entry name" value="Galactose-binding domain-like"/>
    <property type="match status" value="1"/>
</dbReference>
<evidence type="ECO:0000256" key="2">
    <source>
        <dbReference type="ARBA" id="ARBA00022801"/>
    </source>
</evidence>
<dbReference type="Pfam" id="PF04616">
    <property type="entry name" value="Glyco_hydro_43"/>
    <property type="match status" value="1"/>
</dbReference>
<feature type="signal peptide" evidence="5">
    <location>
        <begin position="1"/>
        <end position="19"/>
    </location>
</feature>
<feature type="chain" id="PRO_5021226059" evidence="5">
    <location>
        <begin position="20"/>
        <end position="449"/>
    </location>
</feature>
<accession>A0A4Y7Q1C0</accession>
<name>A0A4Y7Q1C0_9AGAM</name>